<organism evidence="1">
    <name type="scientific">marine sediment metagenome</name>
    <dbReference type="NCBI Taxonomy" id="412755"/>
    <lineage>
        <taxon>unclassified sequences</taxon>
        <taxon>metagenomes</taxon>
        <taxon>ecological metagenomes</taxon>
    </lineage>
</organism>
<protein>
    <submittedName>
        <fullName evidence="1">Uncharacterized protein</fullName>
    </submittedName>
</protein>
<reference evidence="1" key="1">
    <citation type="journal article" date="2014" name="Front. Microbiol.">
        <title>High frequency of phylogenetically diverse reductive dehalogenase-homologous genes in deep subseafloor sedimentary metagenomes.</title>
        <authorList>
            <person name="Kawai M."/>
            <person name="Futagami T."/>
            <person name="Toyoda A."/>
            <person name="Takaki Y."/>
            <person name="Nishi S."/>
            <person name="Hori S."/>
            <person name="Arai W."/>
            <person name="Tsubouchi T."/>
            <person name="Morono Y."/>
            <person name="Uchiyama I."/>
            <person name="Ito T."/>
            <person name="Fujiyama A."/>
            <person name="Inagaki F."/>
            <person name="Takami H."/>
        </authorList>
    </citation>
    <scope>NUCLEOTIDE SEQUENCE</scope>
    <source>
        <strain evidence="1">Expedition CK06-06</strain>
    </source>
</reference>
<comment type="caution">
    <text evidence="1">The sequence shown here is derived from an EMBL/GenBank/DDBJ whole genome shotgun (WGS) entry which is preliminary data.</text>
</comment>
<sequence>MTGLTIPTSAANMDASWENVLPKLGAGALDDVWIHAYGITEMSWQMNKLFTGSGRRFGMWMNMVMPDTAQYCQASFEISEG</sequence>
<gene>
    <name evidence="1" type="ORF">S03H2_05008</name>
</gene>
<dbReference type="EMBL" id="BARU01002044">
    <property type="protein sequence ID" value="GAH23592.1"/>
    <property type="molecule type" value="Genomic_DNA"/>
</dbReference>
<accession>X1DTX3</accession>
<proteinExistence type="predicted"/>
<evidence type="ECO:0000313" key="1">
    <source>
        <dbReference type="EMBL" id="GAH23592.1"/>
    </source>
</evidence>
<name>X1DTX3_9ZZZZ</name>
<dbReference type="AlphaFoldDB" id="X1DTX3"/>